<dbReference type="CDD" id="cd00118">
    <property type="entry name" value="LysM"/>
    <property type="match status" value="1"/>
</dbReference>
<dbReference type="Proteomes" id="UP000235826">
    <property type="component" value="Chromosome"/>
</dbReference>
<evidence type="ECO:0000313" key="4">
    <source>
        <dbReference type="EMBL" id="AUP78333.1"/>
    </source>
</evidence>
<dbReference type="Pfam" id="PF01476">
    <property type="entry name" value="LysM"/>
    <property type="match status" value="1"/>
</dbReference>
<proteinExistence type="predicted"/>
<evidence type="ECO:0000256" key="1">
    <source>
        <dbReference type="SAM" id="Coils"/>
    </source>
</evidence>
<keyword evidence="1" id="KW-0175">Coiled coil</keyword>
<accession>A0A2K9PMN8</accession>
<dbReference type="SUPFAM" id="SSF54106">
    <property type="entry name" value="LysM domain"/>
    <property type="match status" value="1"/>
</dbReference>
<dbReference type="SMART" id="SM00257">
    <property type="entry name" value="LysM"/>
    <property type="match status" value="1"/>
</dbReference>
<keyword evidence="2" id="KW-0472">Membrane</keyword>
<evidence type="ECO:0000256" key="2">
    <source>
        <dbReference type="SAM" id="Phobius"/>
    </source>
</evidence>
<organism evidence="4 5">
    <name type="scientific">Flavivirga eckloniae</name>
    <dbReference type="NCBI Taxonomy" id="1803846"/>
    <lineage>
        <taxon>Bacteria</taxon>
        <taxon>Pseudomonadati</taxon>
        <taxon>Bacteroidota</taxon>
        <taxon>Flavobacteriia</taxon>
        <taxon>Flavobacteriales</taxon>
        <taxon>Flavobacteriaceae</taxon>
        <taxon>Flavivirga</taxon>
    </lineage>
</organism>
<dbReference type="RefSeq" id="WP_102754989.1">
    <property type="nucleotide sequence ID" value="NZ_CP025791.1"/>
</dbReference>
<dbReference type="Gene3D" id="3.10.350.10">
    <property type="entry name" value="LysM domain"/>
    <property type="match status" value="1"/>
</dbReference>
<dbReference type="InterPro" id="IPR018392">
    <property type="entry name" value="LysM"/>
</dbReference>
<dbReference type="EMBL" id="CP025791">
    <property type="protein sequence ID" value="AUP78333.1"/>
    <property type="molecule type" value="Genomic_DNA"/>
</dbReference>
<keyword evidence="2" id="KW-0812">Transmembrane</keyword>
<feature type="transmembrane region" description="Helical" evidence="2">
    <location>
        <begin position="221"/>
        <end position="238"/>
    </location>
</feature>
<sequence length="341" mass="38873">MSNKEQIEVFFFGSPAEGFTSYPTKYSNLVNGLDKSTSKHKVECKYSINQKRSRVKYIEYGLTGIGQHGKSRGGRNFGVWIEIENLKINPIGQKKILDYIEDFINKGIVKNANIFDDNSNNERHFLINSFNDVATKLDKLINVFKNNFLTDFKSYLEPILDDESVLVDLNPERIVEKIRDAPFITSINSSLEDDKVKKSEIEQNRNSERAIDKMKFSFSKINTLILIILLLLTLFGGGKSSNEEIENYKLRIKSLNDEIEVLEGQLSVYKNKAPSSNNNLNTSSEIKNRSHTVKSGETLRKIVIEFNESNGSNFSTDQIAEFNKISDISKIKIGQEIKFPD</sequence>
<dbReference type="KEGG" id="fek:C1H87_06265"/>
<dbReference type="InterPro" id="IPR036779">
    <property type="entry name" value="LysM_dom_sf"/>
</dbReference>
<reference evidence="4 5" key="1">
    <citation type="submission" date="2018-01" db="EMBL/GenBank/DDBJ databases">
        <title>Complete genome sequence of Flavivirga eckloniae ECD14 isolated from seaweed Ecklonia cava.</title>
        <authorList>
            <person name="Lee J.H."/>
            <person name="Baik K.S."/>
            <person name="Seong C.N."/>
        </authorList>
    </citation>
    <scope>NUCLEOTIDE SEQUENCE [LARGE SCALE GENOMIC DNA]</scope>
    <source>
        <strain evidence="4 5">ECD14</strain>
    </source>
</reference>
<keyword evidence="2" id="KW-1133">Transmembrane helix</keyword>
<name>A0A2K9PMN8_9FLAO</name>
<protein>
    <recommendedName>
        <fullName evidence="3">LysM domain-containing protein</fullName>
    </recommendedName>
</protein>
<evidence type="ECO:0000259" key="3">
    <source>
        <dbReference type="PROSITE" id="PS51782"/>
    </source>
</evidence>
<gene>
    <name evidence="4" type="ORF">C1H87_06265</name>
</gene>
<evidence type="ECO:0000313" key="5">
    <source>
        <dbReference type="Proteomes" id="UP000235826"/>
    </source>
</evidence>
<dbReference type="AlphaFoldDB" id="A0A2K9PMN8"/>
<dbReference type="PROSITE" id="PS51782">
    <property type="entry name" value="LYSM"/>
    <property type="match status" value="1"/>
</dbReference>
<keyword evidence="5" id="KW-1185">Reference proteome</keyword>
<feature type="coiled-coil region" evidence="1">
    <location>
        <begin position="238"/>
        <end position="272"/>
    </location>
</feature>
<feature type="domain" description="LysM" evidence="3">
    <location>
        <begin position="289"/>
        <end position="339"/>
    </location>
</feature>